<dbReference type="Gene3D" id="1.10.150.130">
    <property type="match status" value="1"/>
</dbReference>
<evidence type="ECO:0000256" key="1">
    <source>
        <dbReference type="ARBA" id="ARBA00008857"/>
    </source>
</evidence>
<organism evidence="6 7">
    <name type="scientific">Vibrio breoganii</name>
    <dbReference type="NCBI Taxonomy" id="553239"/>
    <lineage>
        <taxon>Bacteria</taxon>
        <taxon>Pseudomonadati</taxon>
        <taxon>Pseudomonadota</taxon>
        <taxon>Gammaproteobacteria</taxon>
        <taxon>Vibrionales</taxon>
        <taxon>Vibrionaceae</taxon>
        <taxon>Vibrio</taxon>
    </lineage>
</organism>
<dbReference type="KEGG" id="vbr:A6E01_07995"/>
<dbReference type="RefSeq" id="WP_065210029.1">
    <property type="nucleotide sequence ID" value="NZ_CP016177.1"/>
</dbReference>
<dbReference type="PANTHER" id="PTHR30629">
    <property type="entry name" value="PROPHAGE INTEGRASE"/>
    <property type="match status" value="1"/>
</dbReference>
<dbReference type="InterPro" id="IPR050808">
    <property type="entry name" value="Phage_Integrase"/>
</dbReference>
<dbReference type="EMBL" id="CP016177">
    <property type="protein sequence ID" value="ANO33153.1"/>
    <property type="molecule type" value="Genomic_DNA"/>
</dbReference>
<dbReference type="Pfam" id="PF13356">
    <property type="entry name" value="Arm-DNA-bind_3"/>
    <property type="match status" value="1"/>
</dbReference>
<dbReference type="Pfam" id="PF00589">
    <property type="entry name" value="Phage_integrase"/>
    <property type="match status" value="1"/>
</dbReference>
<evidence type="ECO:0000256" key="3">
    <source>
        <dbReference type="ARBA" id="ARBA00023125"/>
    </source>
</evidence>
<dbReference type="Gene3D" id="3.30.160.390">
    <property type="entry name" value="Integrase, DNA-binding domain"/>
    <property type="match status" value="1"/>
</dbReference>
<gene>
    <name evidence="6" type="ORF">A6E01_07995</name>
</gene>
<dbReference type="SUPFAM" id="SSF56349">
    <property type="entry name" value="DNA breaking-rejoining enzymes"/>
    <property type="match status" value="1"/>
</dbReference>
<protein>
    <recommendedName>
        <fullName evidence="5">Tyr recombinase domain-containing protein</fullName>
    </recommendedName>
</protein>
<proteinExistence type="inferred from homology"/>
<feature type="domain" description="Tyr recombinase" evidence="5">
    <location>
        <begin position="209"/>
        <end position="383"/>
    </location>
</feature>
<dbReference type="InterPro" id="IPR002104">
    <property type="entry name" value="Integrase_catalytic"/>
</dbReference>
<sequence length="424" mass="48227">MAANKLTVTELKRLISIAVQEKRTLRRNDGEGLYFCAESSGKGHWEFRYKKPSDGRDTYMRLGAYPSTSLSKAREEKIRFRDYLNKGIDPQLAKNGAALNNKISLEITFTEFARVFIEANPLEWKEETLKQKSQIITNHISSRIGCVTVKEITSGLLLDSLKDITSKHMANKSFVLIRNILAYAEVLGLPLCSISFDQLQKYFKKPKSKHFAAVNPDELRSLIQHFVESNTSPIIFCLFLWQLHLLLRPKNAATSQWRYIDLEARVIVFPKVKTDENFAIPLSTSVMKLLSYLSQYKLNDQYIFPSQTGADHASPGSVGNAIRSLGYKGVMTSHGTRSVGSTKLYDELISSEVVEACLSHIDKNLIRSAYYRERFLSQRVAVMQLWSDFIDDELRAAVKELAGRELPLLEIVNEILSQEIEIFV</sequence>
<dbReference type="InterPro" id="IPR011010">
    <property type="entry name" value="DNA_brk_join_enz"/>
</dbReference>
<keyword evidence="4" id="KW-0233">DNA recombination</keyword>
<evidence type="ECO:0000256" key="4">
    <source>
        <dbReference type="ARBA" id="ARBA00023172"/>
    </source>
</evidence>
<comment type="similarity">
    <text evidence="1">Belongs to the 'phage' integrase family.</text>
</comment>
<accession>A0AAN1CS34</accession>
<dbReference type="GO" id="GO:0003677">
    <property type="term" value="F:DNA binding"/>
    <property type="evidence" value="ECO:0007669"/>
    <property type="project" value="UniProtKB-KW"/>
</dbReference>
<dbReference type="InterPro" id="IPR038488">
    <property type="entry name" value="Integrase_DNA-bd_sf"/>
</dbReference>
<evidence type="ECO:0000313" key="6">
    <source>
        <dbReference type="EMBL" id="ANO33153.1"/>
    </source>
</evidence>
<dbReference type="PANTHER" id="PTHR30629:SF6">
    <property type="entry name" value="PROPHAGE INTEGRASE INTA-RELATED"/>
    <property type="match status" value="1"/>
</dbReference>
<dbReference type="Proteomes" id="UP000092018">
    <property type="component" value="Chromosome 1"/>
</dbReference>
<dbReference type="GO" id="GO:0015074">
    <property type="term" value="P:DNA integration"/>
    <property type="evidence" value="ECO:0007669"/>
    <property type="project" value="UniProtKB-KW"/>
</dbReference>
<dbReference type="AlphaFoldDB" id="A0AAN1CS34"/>
<evidence type="ECO:0000313" key="7">
    <source>
        <dbReference type="Proteomes" id="UP000092018"/>
    </source>
</evidence>
<evidence type="ECO:0000259" key="5">
    <source>
        <dbReference type="PROSITE" id="PS51898"/>
    </source>
</evidence>
<dbReference type="Pfam" id="PF14659">
    <property type="entry name" value="Phage_int_SAM_3"/>
    <property type="match status" value="1"/>
</dbReference>
<reference evidence="6 7" key="1">
    <citation type="submission" date="2016-06" db="EMBL/GenBank/DDBJ databases">
        <title>Adaptive Radiation by Waves of Gene Transfer Leads to Fine-Scale Resource Partitioning in Marine Microbes.</title>
        <authorList>
            <person name="Hehemann J.-H."/>
            <person name="Arevalo P."/>
            <person name="Datta M.S."/>
            <person name="Yu X."/>
            <person name="Corzett C."/>
            <person name="Henschel A."/>
            <person name="Preheim S.P."/>
            <person name="Timberlake S."/>
            <person name="Alm E.J."/>
            <person name="Polz M.F."/>
        </authorList>
    </citation>
    <scope>NUCLEOTIDE SEQUENCE [LARGE SCALE GENOMIC DNA]</scope>
    <source>
        <strain evidence="6 7">FF50</strain>
    </source>
</reference>
<dbReference type="InterPro" id="IPR010998">
    <property type="entry name" value="Integrase_recombinase_N"/>
</dbReference>
<dbReference type="InterPro" id="IPR004107">
    <property type="entry name" value="Integrase_SAM-like_N"/>
</dbReference>
<dbReference type="InterPro" id="IPR025166">
    <property type="entry name" value="Integrase_DNA_bind_dom"/>
</dbReference>
<keyword evidence="3" id="KW-0238">DNA-binding</keyword>
<keyword evidence="2" id="KW-0229">DNA integration</keyword>
<name>A0AAN1CS34_9VIBR</name>
<evidence type="ECO:0000256" key="2">
    <source>
        <dbReference type="ARBA" id="ARBA00022908"/>
    </source>
</evidence>
<dbReference type="InterPro" id="IPR013762">
    <property type="entry name" value="Integrase-like_cat_sf"/>
</dbReference>
<dbReference type="Gene3D" id="1.10.443.10">
    <property type="entry name" value="Intergrase catalytic core"/>
    <property type="match status" value="1"/>
</dbReference>
<dbReference type="GO" id="GO:0006310">
    <property type="term" value="P:DNA recombination"/>
    <property type="evidence" value="ECO:0007669"/>
    <property type="project" value="UniProtKB-KW"/>
</dbReference>
<dbReference type="PROSITE" id="PS51898">
    <property type="entry name" value="TYR_RECOMBINASE"/>
    <property type="match status" value="1"/>
</dbReference>